<name>A0ABW1YTE6_9GAMM</name>
<keyword evidence="3" id="KW-1185">Reference proteome</keyword>
<protein>
    <recommendedName>
        <fullName evidence="1">DUF7931 domain-containing protein</fullName>
    </recommendedName>
</protein>
<evidence type="ECO:0000259" key="1">
    <source>
        <dbReference type="Pfam" id="PF25559"/>
    </source>
</evidence>
<dbReference type="EMBL" id="JBHSVR010000001">
    <property type="protein sequence ID" value="MFC6635831.1"/>
    <property type="molecule type" value="Genomic_DNA"/>
</dbReference>
<sequence length="159" mass="18146">MTESALLEDIAGFRAALIELLGSARRDLCIFSGQLARPLYHDSKVVAALSEFARSSRFAGVRILICDSDPIVRQFHRTHALAQRLSTRIEIRKIQATVDTPDWEFALADGLQLLQCDDRERWLGTYHRNNQVRARKLLDTFERDWPLAAADANLRRLSL</sequence>
<feature type="domain" description="DUF7931" evidence="1">
    <location>
        <begin position="12"/>
        <end position="157"/>
    </location>
</feature>
<accession>A0ABW1YTE6</accession>
<proteinExistence type="predicted"/>
<dbReference type="RefSeq" id="WP_193194227.1">
    <property type="nucleotide sequence ID" value="NZ_JACZFR010000056.1"/>
</dbReference>
<evidence type="ECO:0000313" key="3">
    <source>
        <dbReference type="Proteomes" id="UP001596425"/>
    </source>
</evidence>
<evidence type="ECO:0000313" key="2">
    <source>
        <dbReference type="EMBL" id="MFC6635831.1"/>
    </source>
</evidence>
<dbReference type="InterPro" id="IPR057691">
    <property type="entry name" value="DUF7931"/>
</dbReference>
<gene>
    <name evidence="2" type="ORF">ACFQBM_21390</name>
</gene>
<reference evidence="3" key="1">
    <citation type="journal article" date="2019" name="Int. J. Syst. Evol. Microbiol.">
        <title>The Global Catalogue of Microorganisms (GCM) 10K type strain sequencing project: providing services to taxonomists for standard genome sequencing and annotation.</title>
        <authorList>
            <consortium name="The Broad Institute Genomics Platform"/>
            <consortium name="The Broad Institute Genome Sequencing Center for Infectious Disease"/>
            <person name="Wu L."/>
            <person name="Ma J."/>
        </authorList>
    </citation>
    <scope>NUCLEOTIDE SEQUENCE [LARGE SCALE GENOMIC DNA]</scope>
    <source>
        <strain evidence="3">CGMCC 1.13718</strain>
    </source>
</reference>
<organism evidence="2 3">
    <name type="scientific">Microbulbifer taiwanensis</name>
    <dbReference type="NCBI Taxonomy" id="986746"/>
    <lineage>
        <taxon>Bacteria</taxon>
        <taxon>Pseudomonadati</taxon>
        <taxon>Pseudomonadota</taxon>
        <taxon>Gammaproteobacteria</taxon>
        <taxon>Cellvibrionales</taxon>
        <taxon>Microbulbiferaceae</taxon>
        <taxon>Microbulbifer</taxon>
    </lineage>
</organism>
<dbReference type="Proteomes" id="UP001596425">
    <property type="component" value="Unassembled WGS sequence"/>
</dbReference>
<comment type="caution">
    <text evidence="2">The sequence shown here is derived from an EMBL/GenBank/DDBJ whole genome shotgun (WGS) entry which is preliminary data.</text>
</comment>
<dbReference type="Pfam" id="PF25559">
    <property type="entry name" value="DUF7931"/>
    <property type="match status" value="1"/>
</dbReference>